<dbReference type="EMBL" id="CANTFL010000679">
    <property type="protein sequence ID" value="CAI5726893.1"/>
    <property type="molecule type" value="Genomic_DNA"/>
</dbReference>
<gene>
    <name evidence="2" type="ORF">HBR001_LOCUS3959</name>
</gene>
<accession>A0AAV0TSN2</accession>
<evidence type="ECO:0000313" key="3">
    <source>
        <dbReference type="Proteomes" id="UP001162031"/>
    </source>
</evidence>
<name>A0AAV0TSN2_HYABA</name>
<proteinExistence type="predicted"/>
<dbReference type="Proteomes" id="UP001162031">
    <property type="component" value="Unassembled WGS sequence"/>
</dbReference>
<feature type="chain" id="PRO_5043538724" description="RxLR effector candidate protein" evidence="1">
    <location>
        <begin position="23"/>
        <end position="451"/>
    </location>
</feature>
<sequence length="451" mass="47059">MLPASIVVVALAALLTSTMVVSSTIDPNAVDEHDVPLSSRARDGYGHNANARPFLRTAHTFKDSNTLQPDEEERGVFTIADELKPATAKLLQRPIVGKTADVAVAAAVEAKELAHQLALQYKITIGELSEKTNLLWNKLAASPTFASLKTELTQFVQKILNTKIGDTTIGERFKAAEAKKSFKTSADSDAVRTTASAAKVLHDDTTAKASVGTSIGDDGKLTASAGPGVTEDHKATVGTEPIALVNDKVKASAGPGVEGDAKMKVSAETDLVDDGKVTASAGPGMTEDHRATMSAESGALVNDKVKASAGPGVVSDARVKKKTRLSSTSGERSKVSPGLGFAYYDKTKAGAGPGIVDAAKVEATTGLAVADGAKAELTNKFARDDGVPYTAISTQPEGTKTDFLSTLADSLNLATLTNTFTELMEEVKSWNFGGETLKEHGTKAEMEKLLG</sequence>
<keyword evidence="1" id="KW-0732">Signal</keyword>
<evidence type="ECO:0000256" key="1">
    <source>
        <dbReference type="SAM" id="SignalP"/>
    </source>
</evidence>
<organism evidence="2 3">
    <name type="scientific">Hyaloperonospora brassicae</name>
    <name type="common">Brassica downy mildew</name>
    <name type="synonym">Peronospora brassicae</name>
    <dbReference type="NCBI Taxonomy" id="162125"/>
    <lineage>
        <taxon>Eukaryota</taxon>
        <taxon>Sar</taxon>
        <taxon>Stramenopiles</taxon>
        <taxon>Oomycota</taxon>
        <taxon>Peronosporomycetes</taxon>
        <taxon>Peronosporales</taxon>
        <taxon>Peronosporaceae</taxon>
        <taxon>Hyaloperonospora</taxon>
    </lineage>
</organism>
<comment type="caution">
    <text evidence="2">The sequence shown here is derived from an EMBL/GenBank/DDBJ whole genome shotgun (WGS) entry which is preliminary data.</text>
</comment>
<reference evidence="2" key="1">
    <citation type="submission" date="2022-12" db="EMBL/GenBank/DDBJ databases">
        <authorList>
            <person name="Webb A."/>
        </authorList>
    </citation>
    <scope>NUCLEOTIDE SEQUENCE</scope>
    <source>
        <strain evidence="2">Hp1</strain>
    </source>
</reference>
<evidence type="ECO:0000313" key="2">
    <source>
        <dbReference type="EMBL" id="CAI5726893.1"/>
    </source>
</evidence>
<protein>
    <recommendedName>
        <fullName evidence="4">RxLR effector candidate protein</fullName>
    </recommendedName>
</protein>
<dbReference type="AlphaFoldDB" id="A0AAV0TSN2"/>
<evidence type="ECO:0008006" key="4">
    <source>
        <dbReference type="Google" id="ProtNLM"/>
    </source>
</evidence>
<feature type="signal peptide" evidence="1">
    <location>
        <begin position="1"/>
        <end position="22"/>
    </location>
</feature>
<keyword evidence="3" id="KW-1185">Reference proteome</keyword>